<feature type="region of interest" description="Disordered" evidence="1">
    <location>
        <begin position="315"/>
        <end position="464"/>
    </location>
</feature>
<feature type="region of interest" description="Disordered" evidence="1">
    <location>
        <begin position="268"/>
        <end position="292"/>
    </location>
</feature>
<evidence type="ECO:0000313" key="3">
    <source>
        <dbReference type="EnsemblFungi" id="EJT74113"/>
    </source>
</evidence>
<accession>J3P371</accession>
<feature type="region of interest" description="Disordered" evidence="1">
    <location>
        <begin position="498"/>
        <end position="576"/>
    </location>
</feature>
<proteinExistence type="predicted"/>
<feature type="compositionally biased region" description="Low complexity" evidence="1">
    <location>
        <begin position="726"/>
        <end position="746"/>
    </location>
</feature>
<evidence type="ECO:0000313" key="2">
    <source>
        <dbReference type="EMBL" id="EJT74113.1"/>
    </source>
</evidence>
<feature type="compositionally biased region" description="Low complexity" evidence="1">
    <location>
        <begin position="321"/>
        <end position="334"/>
    </location>
</feature>
<dbReference type="EMBL" id="GL385398">
    <property type="protein sequence ID" value="EJT74113.1"/>
    <property type="molecule type" value="Genomic_DNA"/>
</dbReference>
<dbReference type="AlphaFoldDB" id="J3P371"/>
<feature type="compositionally biased region" description="Low complexity" evidence="1">
    <location>
        <begin position="682"/>
        <end position="698"/>
    </location>
</feature>
<dbReference type="RefSeq" id="XP_009224057.1">
    <property type="nucleotide sequence ID" value="XM_009225793.1"/>
</dbReference>
<dbReference type="VEuPathDB" id="FungiDB:GGTG_07961"/>
<feature type="compositionally biased region" description="Gly residues" evidence="1">
    <location>
        <begin position="541"/>
        <end position="550"/>
    </location>
</feature>
<reference evidence="4" key="1">
    <citation type="submission" date="2010-07" db="EMBL/GenBank/DDBJ databases">
        <title>The genome sequence of Gaeumannomyces graminis var. tritici strain R3-111a-1.</title>
        <authorList>
            <consortium name="The Broad Institute Genome Sequencing Platform"/>
            <person name="Ma L.-J."/>
            <person name="Dead R."/>
            <person name="Young S."/>
            <person name="Zeng Q."/>
            <person name="Koehrsen M."/>
            <person name="Alvarado L."/>
            <person name="Berlin A."/>
            <person name="Chapman S.B."/>
            <person name="Chen Z."/>
            <person name="Freedman E."/>
            <person name="Gellesch M."/>
            <person name="Goldberg J."/>
            <person name="Griggs A."/>
            <person name="Gujja S."/>
            <person name="Heilman E.R."/>
            <person name="Heiman D."/>
            <person name="Hepburn T."/>
            <person name="Howarth C."/>
            <person name="Jen D."/>
            <person name="Larson L."/>
            <person name="Mehta T."/>
            <person name="Neiman D."/>
            <person name="Pearson M."/>
            <person name="Roberts A."/>
            <person name="Saif S."/>
            <person name="Shea T."/>
            <person name="Shenoy N."/>
            <person name="Sisk P."/>
            <person name="Stolte C."/>
            <person name="Sykes S."/>
            <person name="Walk T."/>
            <person name="White J."/>
            <person name="Yandava C."/>
            <person name="Haas B."/>
            <person name="Nusbaum C."/>
            <person name="Birren B."/>
        </authorList>
    </citation>
    <scope>NUCLEOTIDE SEQUENCE [LARGE SCALE GENOMIC DNA]</scope>
    <source>
        <strain evidence="4">R3-111a-1</strain>
    </source>
</reference>
<feature type="compositionally biased region" description="Acidic residues" evidence="1">
    <location>
        <begin position="359"/>
        <end position="369"/>
    </location>
</feature>
<reference evidence="3" key="5">
    <citation type="submission" date="2018-04" db="UniProtKB">
        <authorList>
            <consortium name="EnsemblFungi"/>
        </authorList>
    </citation>
    <scope>IDENTIFICATION</scope>
    <source>
        <strain evidence="3">R3-111a-1</strain>
    </source>
</reference>
<gene>
    <name evidence="3" type="primary">20348419</name>
    <name evidence="2" type="ORF">GGTG_07961</name>
</gene>
<dbReference type="Proteomes" id="UP000006039">
    <property type="component" value="Unassembled WGS sequence"/>
</dbReference>
<dbReference type="OrthoDB" id="5230975at2759"/>
<feature type="compositionally biased region" description="Basic and acidic residues" evidence="1">
    <location>
        <begin position="335"/>
        <end position="346"/>
    </location>
</feature>
<reference evidence="3" key="4">
    <citation type="journal article" date="2015" name="G3 (Bethesda)">
        <title>Genome sequences of three phytopathogenic species of the Magnaporthaceae family of fungi.</title>
        <authorList>
            <person name="Okagaki L.H."/>
            <person name="Nunes C.C."/>
            <person name="Sailsbery J."/>
            <person name="Clay B."/>
            <person name="Brown D."/>
            <person name="John T."/>
            <person name="Oh Y."/>
            <person name="Young N."/>
            <person name="Fitzgerald M."/>
            <person name="Haas B.J."/>
            <person name="Zeng Q."/>
            <person name="Young S."/>
            <person name="Adiconis X."/>
            <person name="Fan L."/>
            <person name="Levin J.Z."/>
            <person name="Mitchell T.K."/>
            <person name="Okubara P.A."/>
            <person name="Farman M.L."/>
            <person name="Kohn L.M."/>
            <person name="Birren B."/>
            <person name="Ma L.-J."/>
            <person name="Dean R.A."/>
        </authorList>
    </citation>
    <scope>NUCLEOTIDE SEQUENCE</scope>
    <source>
        <strain evidence="3">R3-111a-1</strain>
    </source>
</reference>
<reference evidence="2" key="3">
    <citation type="submission" date="2010-09" db="EMBL/GenBank/DDBJ databases">
        <title>Annotation of Gaeumannomyces graminis var. tritici R3-111a-1.</title>
        <authorList>
            <consortium name="The Broad Institute Genome Sequencing Platform"/>
            <person name="Ma L.-J."/>
            <person name="Dead R."/>
            <person name="Young S.K."/>
            <person name="Zeng Q."/>
            <person name="Gargeya S."/>
            <person name="Fitzgerald M."/>
            <person name="Haas B."/>
            <person name="Abouelleil A."/>
            <person name="Alvarado L."/>
            <person name="Arachchi H.M."/>
            <person name="Berlin A."/>
            <person name="Brown A."/>
            <person name="Chapman S.B."/>
            <person name="Chen Z."/>
            <person name="Dunbar C."/>
            <person name="Freedman E."/>
            <person name="Gearin G."/>
            <person name="Gellesch M."/>
            <person name="Goldberg J."/>
            <person name="Griggs A."/>
            <person name="Gujja S."/>
            <person name="Heiman D."/>
            <person name="Howarth C."/>
            <person name="Larson L."/>
            <person name="Lui A."/>
            <person name="MacDonald P.J.P."/>
            <person name="Mehta T."/>
            <person name="Montmayeur A."/>
            <person name="Murphy C."/>
            <person name="Neiman D."/>
            <person name="Pearson M."/>
            <person name="Priest M."/>
            <person name="Roberts A."/>
            <person name="Saif S."/>
            <person name="Shea T."/>
            <person name="Shenoy N."/>
            <person name="Sisk P."/>
            <person name="Stolte C."/>
            <person name="Sykes S."/>
            <person name="Yandava C."/>
            <person name="Wortman J."/>
            <person name="Nusbaum C."/>
            <person name="Birren B."/>
        </authorList>
    </citation>
    <scope>NUCLEOTIDE SEQUENCE</scope>
    <source>
        <strain evidence="2">R3-111a-1</strain>
    </source>
</reference>
<feature type="compositionally biased region" description="Low complexity" evidence="1">
    <location>
        <begin position="753"/>
        <end position="773"/>
    </location>
</feature>
<dbReference type="HOGENOM" id="CLU_393826_0_0_1"/>
<dbReference type="GeneID" id="20348419"/>
<feature type="compositionally biased region" description="Low complexity" evidence="1">
    <location>
        <begin position="599"/>
        <end position="611"/>
    </location>
</feature>
<feature type="compositionally biased region" description="Low complexity" evidence="1">
    <location>
        <begin position="453"/>
        <end position="464"/>
    </location>
</feature>
<reference evidence="2" key="2">
    <citation type="submission" date="2010-07" db="EMBL/GenBank/DDBJ databases">
        <authorList>
            <consortium name="The Broad Institute Genome Sequencing Platform"/>
            <consortium name="Broad Institute Genome Sequencing Center for Infectious Disease"/>
            <person name="Ma L.-J."/>
            <person name="Dead R."/>
            <person name="Young S."/>
            <person name="Zeng Q."/>
            <person name="Koehrsen M."/>
            <person name="Alvarado L."/>
            <person name="Berlin A."/>
            <person name="Chapman S.B."/>
            <person name="Chen Z."/>
            <person name="Freedman E."/>
            <person name="Gellesch M."/>
            <person name="Goldberg J."/>
            <person name="Griggs A."/>
            <person name="Gujja S."/>
            <person name="Heilman E.R."/>
            <person name="Heiman D."/>
            <person name="Hepburn T."/>
            <person name="Howarth C."/>
            <person name="Jen D."/>
            <person name="Larson L."/>
            <person name="Mehta T."/>
            <person name="Neiman D."/>
            <person name="Pearson M."/>
            <person name="Roberts A."/>
            <person name="Saif S."/>
            <person name="Shea T."/>
            <person name="Shenoy N."/>
            <person name="Sisk P."/>
            <person name="Stolte C."/>
            <person name="Sykes S."/>
            <person name="Walk T."/>
            <person name="White J."/>
            <person name="Yandava C."/>
            <person name="Haas B."/>
            <person name="Nusbaum C."/>
            <person name="Birren B."/>
        </authorList>
    </citation>
    <scope>NUCLEOTIDE SEQUENCE</scope>
    <source>
        <strain evidence="2">R3-111a-1</strain>
    </source>
</reference>
<dbReference type="EnsemblFungi" id="EJT74113">
    <property type="protein sequence ID" value="EJT74113"/>
    <property type="gene ID" value="GGTG_07961"/>
</dbReference>
<feature type="compositionally biased region" description="Basic and acidic residues" evidence="1">
    <location>
        <begin position="498"/>
        <end position="509"/>
    </location>
</feature>
<feature type="region of interest" description="Disordered" evidence="1">
    <location>
        <begin position="21"/>
        <end position="74"/>
    </location>
</feature>
<evidence type="ECO:0000313" key="4">
    <source>
        <dbReference type="Proteomes" id="UP000006039"/>
    </source>
</evidence>
<protein>
    <submittedName>
        <fullName evidence="2 3">Uncharacterized protein</fullName>
    </submittedName>
</protein>
<feature type="compositionally biased region" description="Polar residues" evidence="1">
    <location>
        <begin position="555"/>
        <end position="565"/>
    </location>
</feature>
<feature type="region of interest" description="Disordered" evidence="1">
    <location>
        <begin position="645"/>
        <end position="794"/>
    </location>
</feature>
<dbReference type="STRING" id="644352.J3P371"/>
<dbReference type="eggNOG" id="ENOG502STT7">
    <property type="taxonomic scope" value="Eukaryota"/>
</dbReference>
<keyword evidence="4" id="KW-1185">Reference proteome</keyword>
<sequence>MPSFRGVDVFITAIGEAGIRPLEEYPHPESSSATPDRVAAAAESEQDGETSQAEKQETAAAARPRHSTAPKQDSRISVYIASQPYARFSVDYKITLWPPTPPGASSDVRYLFFKVFMNGRREVAWGIDLEKNRRGSTGQALYSPGKLYEYTDEQGRTMIQPGIEARRFVFLPQDNKTTSVASEGGLIEVQVFRSYGRTRRAPNPLPYRSHENYGVALMTDGLVSKPEENRYYSYSLADPSDSPYAAFRFHYRSWANLNDLQIVSQDEPQGPVELTGSTAAEGRAAPRCNPKLSRPWEDMEEFGCHLSDEERMQKRQAVTCATKTATVSRTASSRRSSEAPTGDKEGGVSGGSSSRLDDDSIFDDSEDDGAQSLRSNDPLRGRSSTGESYYYLKSPPQLRPPALISGDRIPQPSKAVRDRASQDNLNARPLPDLPVPDLPSDAEPKISATKRQSSTSSGTPSVAASVAASIAPSLLPYVEGDAFTTDFEYTAVRRADLEKGRANEIEVGAHGDSPSSSHRRATVEPSGGGYGAEQAPADGPWAGGGLGEGAPGSSDYGSSTKSPPSSDDEYQYPPREFAPPVYYSLCSPGHRFASMPSPSTGARRGSCSAGGSLTGAGKVSPKAKQLLGEELDYSSSFATLADPTSLAATASSTPPASEGRRSGGSTLRASEAEWARSGGGAAPACTPATATPGLPTTAWSPPGSGHQRRPSRGSFLSKLWSPRLRSSNSAASAGNSTRGDRAAAAASGDGEPDASQSPLSSSHSSSARAPPASRGQAKKTTGSSLVVGLGGYVL</sequence>
<feature type="compositionally biased region" description="Low complexity" evidence="1">
    <location>
        <begin position="645"/>
        <end position="657"/>
    </location>
</feature>
<organism evidence="2">
    <name type="scientific">Gaeumannomyces tritici (strain R3-111a-1)</name>
    <name type="common">Wheat and barley take-all root rot fungus</name>
    <name type="synonym">Gaeumannomyces graminis var. tritici</name>
    <dbReference type="NCBI Taxonomy" id="644352"/>
    <lineage>
        <taxon>Eukaryota</taxon>
        <taxon>Fungi</taxon>
        <taxon>Dikarya</taxon>
        <taxon>Ascomycota</taxon>
        <taxon>Pezizomycotina</taxon>
        <taxon>Sordariomycetes</taxon>
        <taxon>Sordariomycetidae</taxon>
        <taxon>Magnaporthales</taxon>
        <taxon>Magnaporthaceae</taxon>
        <taxon>Gaeumannomyces</taxon>
    </lineage>
</organism>
<evidence type="ECO:0000256" key="1">
    <source>
        <dbReference type="SAM" id="MobiDB-lite"/>
    </source>
</evidence>
<name>J3P371_GAET3</name>
<feature type="region of interest" description="Disordered" evidence="1">
    <location>
        <begin position="588"/>
        <end position="620"/>
    </location>
</feature>